<sequence length="581" mass="60324">MPHAIDLILAMTGGLIAALILGLFAKRLGLSPIVGYLVAGFLVGPFTPGFVANKDITNQFAEIGVILLMFGVGLHFHLKDLLAVRGIALPGALAQILVSAGLGAVAAHGFGWSWSAGIVFGIAISVASTVVLTRVLADNRALHTPIGHIAVGWLVVEDLFTILVLVLLPALYAPGNGAGGGLGTVLGLALLKLAGLVATAAVAGRWLLPRFFEYVARTGSRELFTLAVLASALGLAVGSALLFGASMALGAFLAGMIVGQSDFGARAASDALPMRDAFAVLFFVSVGMQLDPSSVAAGWRLELATLGIVLLGKPLAALVCVLLLRRPLKVACAVAAALAQIGEFSFILAGLATGLDILPPNAANALVVASVVSITLNPWLFQAVGPLVGWLERRGLVHSGAAHQEADIEDDAATHRAVVVGYGPVGRTLCRILRDNGIEPVVVEMNIKTVRMLLAEGRPAVHGDASSREILLHAGIETATGLFITASGVDAGQIVSAALDLRPGLRVLSRADYLREAAAQCRAGAQAVFSGEGEIALSMTAYLMRELGATDEQIDRERDRVRRELFQERTEPGCGAKAAED</sequence>
<evidence type="ECO:0000256" key="6">
    <source>
        <dbReference type="ARBA" id="ARBA00023136"/>
    </source>
</evidence>
<dbReference type="PANTHER" id="PTHR42751">
    <property type="entry name" value="SODIUM/HYDROGEN EXCHANGER FAMILY/TRKA DOMAIN PROTEIN"/>
    <property type="match status" value="1"/>
</dbReference>
<dbReference type="Pfam" id="PF02254">
    <property type="entry name" value="TrkA_N"/>
    <property type="match status" value="1"/>
</dbReference>
<dbReference type="SUPFAM" id="SSF51735">
    <property type="entry name" value="NAD(P)-binding Rossmann-fold domains"/>
    <property type="match status" value="1"/>
</dbReference>
<keyword evidence="5 7" id="KW-1133">Transmembrane helix</keyword>
<evidence type="ECO:0000256" key="5">
    <source>
        <dbReference type="ARBA" id="ARBA00022989"/>
    </source>
</evidence>
<evidence type="ECO:0000256" key="7">
    <source>
        <dbReference type="SAM" id="Phobius"/>
    </source>
</evidence>
<dbReference type="GO" id="GO:0006813">
    <property type="term" value="P:potassium ion transport"/>
    <property type="evidence" value="ECO:0007669"/>
    <property type="project" value="InterPro"/>
</dbReference>
<dbReference type="GO" id="GO:1902600">
    <property type="term" value="P:proton transmembrane transport"/>
    <property type="evidence" value="ECO:0007669"/>
    <property type="project" value="InterPro"/>
</dbReference>
<feature type="transmembrane region" description="Helical" evidence="7">
    <location>
        <begin position="149"/>
        <end position="172"/>
    </location>
</feature>
<evidence type="ECO:0000259" key="8">
    <source>
        <dbReference type="PROSITE" id="PS51201"/>
    </source>
</evidence>
<dbReference type="InterPro" id="IPR036291">
    <property type="entry name" value="NAD(P)-bd_dom_sf"/>
</dbReference>
<comment type="similarity">
    <text evidence="2">Belongs to the monovalent cation:proton antiporter 2 (CPA2) transporter (TC 2.A.37) family.</text>
</comment>
<evidence type="ECO:0000256" key="4">
    <source>
        <dbReference type="ARBA" id="ARBA00022692"/>
    </source>
</evidence>
<dbReference type="Pfam" id="PF00999">
    <property type="entry name" value="Na_H_Exchanger"/>
    <property type="match status" value="1"/>
</dbReference>
<organism evidence="9">
    <name type="scientific">Desulfovibrio sp. U5L</name>
    <dbReference type="NCBI Taxonomy" id="596152"/>
    <lineage>
        <taxon>Bacteria</taxon>
        <taxon>Pseudomonadati</taxon>
        <taxon>Thermodesulfobacteriota</taxon>
        <taxon>Desulfovibrionia</taxon>
        <taxon>Desulfovibrionales</taxon>
        <taxon>Desulfovibrionaceae</taxon>
        <taxon>Desulfovibrio</taxon>
    </lineage>
</organism>
<dbReference type="OrthoDB" id="9781411at2"/>
<comment type="subcellular location">
    <subcellularLocation>
        <location evidence="1">Membrane</location>
        <topology evidence="1">Multi-pass membrane protein</topology>
    </subcellularLocation>
</comment>
<dbReference type="EMBL" id="JH600068">
    <property type="protein sequence ID" value="EIG53830.1"/>
    <property type="molecule type" value="Genomic_DNA"/>
</dbReference>
<feature type="transmembrane region" description="Helical" evidence="7">
    <location>
        <begin position="116"/>
        <end position="137"/>
    </location>
</feature>
<dbReference type="Gene3D" id="3.40.50.720">
    <property type="entry name" value="NAD(P)-binding Rossmann-like Domain"/>
    <property type="match status" value="1"/>
</dbReference>
<feature type="transmembrane region" description="Helical" evidence="7">
    <location>
        <begin position="223"/>
        <end position="242"/>
    </location>
</feature>
<dbReference type="STRING" id="596152.DesU5LDRAFT_2164"/>
<feature type="transmembrane region" description="Helical" evidence="7">
    <location>
        <begin position="58"/>
        <end position="76"/>
    </location>
</feature>
<dbReference type="Gene3D" id="1.20.1530.20">
    <property type="match status" value="1"/>
</dbReference>
<proteinExistence type="inferred from homology"/>
<dbReference type="InterPro" id="IPR003148">
    <property type="entry name" value="RCK_N"/>
</dbReference>
<dbReference type="GO" id="GO:0016020">
    <property type="term" value="C:membrane"/>
    <property type="evidence" value="ECO:0007669"/>
    <property type="project" value="UniProtKB-SubCell"/>
</dbReference>
<evidence type="ECO:0000256" key="3">
    <source>
        <dbReference type="ARBA" id="ARBA00022448"/>
    </source>
</evidence>
<dbReference type="PANTHER" id="PTHR42751:SF1">
    <property type="entry name" value="CATION_PROTON ANTIPORTER YBAL-RELATED"/>
    <property type="match status" value="1"/>
</dbReference>
<gene>
    <name evidence="9" type="ORF">DesU5LDRAFT_2164</name>
</gene>
<feature type="transmembrane region" description="Helical" evidence="7">
    <location>
        <begin position="303"/>
        <end position="324"/>
    </location>
</feature>
<evidence type="ECO:0000256" key="2">
    <source>
        <dbReference type="ARBA" id="ARBA00005551"/>
    </source>
</evidence>
<dbReference type="InterPro" id="IPR038770">
    <property type="entry name" value="Na+/solute_symporter_sf"/>
</dbReference>
<reference evidence="9" key="1">
    <citation type="submission" date="2011-11" db="EMBL/GenBank/DDBJ databases">
        <title>Improved High-Quality Draft sequence of Desulfovibrio sp. U5L.</title>
        <authorList>
            <consortium name="US DOE Joint Genome Institute"/>
            <person name="Lucas S."/>
            <person name="Han J."/>
            <person name="Lapidus A."/>
            <person name="Cheng J.-F."/>
            <person name="Goodwin L."/>
            <person name="Pitluck S."/>
            <person name="Peters L."/>
            <person name="Ovchinnikova G."/>
            <person name="Held B."/>
            <person name="Detter J.C."/>
            <person name="Han C."/>
            <person name="Tapia R."/>
            <person name="Land M."/>
            <person name="Hauser L."/>
            <person name="Kyrpides N."/>
            <person name="Ivanova N."/>
            <person name="Pagani I."/>
            <person name="Gabster J."/>
            <person name="Walker C."/>
            <person name="Stolyar S."/>
            <person name="Stahl D."/>
            <person name="Arkin A."/>
            <person name="Dehal P."/>
            <person name="Hazen T."/>
            <person name="Woyke T."/>
        </authorList>
    </citation>
    <scope>NUCLEOTIDE SEQUENCE [LARGE SCALE GENOMIC DNA]</scope>
    <source>
        <strain evidence="9">U5L</strain>
    </source>
</reference>
<dbReference type="InterPro" id="IPR006153">
    <property type="entry name" value="Cation/H_exchanger_TM"/>
</dbReference>
<feature type="transmembrane region" description="Helical" evidence="7">
    <location>
        <begin position="331"/>
        <end position="353"/>
    </location>
</feature>
<evidence type="ECO:0000256" key="1">
    <source>
        <dbReference type="ARBA" id="ARBA00004141"/>
    </source>
</evidence>
<protein>
    <submittedName>
        <fullName evidence="9">Kef-type K+ transport system, predicted NAD-binding component</fullName>
    </submittedName>
</protein>
<feature type="transmembrane region" description="Helical" evidence="7">
    <location>
        <begin position="88"/>
        <end position="110"/>
    </location>
</feature>
<accession>I2Q224</accession>
<dbReference type="GO" id="GO:0015297">
    <property type="term" value="F:antiporter activity"/>
    <property type="evidence" value="ECO:0007669"/>
    <property type="project" value="InterPro"/>
</dbReference>
<feature type="transmembrane region" description="Helical" evidence="7">
    <location>
        <begin position="33"/>
        <end position="52"/>
    </location>
</feature>
<dbReference type="PROSITE" id="PS51201">
    <property type="entry name" value="RCK_N"/>
    <property type="match status" value="1"/>
</dbReference>
<feature type="transmembrane region" description="Helical" evidence="7">
    <location>
        <begin position="6"/>
        <end position="24"/>
    </location>
</feature>
<keyword evidence="4 7" id="KW-0812">Transmembrane</keyword>
<dbReference type="HOGENOM" id="CLU_005126_9_1_7"/>
<evidence type="ECO:0000313" key="9">
    <source>
        <dbReference type="EMBL" id="EIG53830.1"/>
    </source>
</evidence>
<dbReference type="eggNOG" id="COG4651">
    <property type="taxonomic scope" value="Bacteria"/>
</dbReference>
<dbReference type="AlphaFoldDB" id="I2Q224"/>
<feature type="domain" description="RCK N-terminal" evidence="8">
    <location>
        <begin position="414"/>
        <end position="529"/>
    </location>
</feature>
<feature type="transmembrane region" description="Helical" evidence="7">
    <location>
        <begin position="178"/>
        <end position="202"/>
    </location>
</feature>
<keyword evidence="3" id="KW-0813">Transport</keyword>
<dbReference type="eggNOG" id="COG1226">
    <property type="taxonomic scope" value="Bacteria"/>
</dbReference>
<keyword evidence="6 7" id="KW-0472">Membrane</keyword>
<name>I2Q224_9BACT</name>